<feature type="transmembrane region" description="Helical" evidence="6">
    <location>
        <begin position="197"/>
        <end position="216"/>
    </location>
</feature>
<feature type="transmembrane region" description="Helical" evidence="6">
    <location>
        <begin position="84"/>
        <end position="110"/>
    </location>
</feature>
<evidence type="ECO:0000313" key="8">
    <source>
        <dbReference type="EMBL" id="MCC5464531.1"/>
    </source>
</evidence>
<feature type="domain" description="VTT" evidence="7">
    <location>
        <begin position="69"/>
        <end position="187"/>
    </location>
</feature>
<dbReference type="Proteomes" id="UP001165492">
    <property type="component" value="Unassembled WGS sequence"/>
</dbReference>
<comment type="subcellular location">
    <subcellularLocation>
        <location evidence="1 6">Cell membrane</location>
        <topology evidence="1 6">Multi-pass membrane protein</topology>
    </subcellularLocation>
</comment>
<feature type="transmembrane region" description="Helical" evidence="6">
    <location>
        <begin position="5"/>
        <end position="22"/>
    </location>
</feature>
<evidence type="ECO:0000256" key="2">
    <source>
        <dbReference type="ARBA" id="ARBA00022475"/>
    </source>
</evidence>
<sequence length="221" mass="25080">MMIRFFGWLFIIVLFGAIYLWQPEFFQHSYSILKHGDIIALAEYLRSFGPWSVLITILLFIIMTFTIVFPFMILSGASGIMYGLFWGTVISWGGEVIGAICMFIFARYFFRQLVAGWIANSRYLQQVDDYSATNGFKALLIARLLPLAPSGIITAVAAISRMSFKDFFLATIIGKLPPVIIKVLIGHDIVFAGENLTRLLLVILLVIVVYVGLWWYKRNKG</sequence>
<evidence type="ECO:0000256" key="3">
    <source>
        <dbReference type="ARBA" id="ARBA00022692"/>
    </source>
</evidence>
<dbReference type="RefSeq" id="WP_229533968.1">
    <property type="nucleotide sequence ID" value="NZ_JAJHJB010000003.1"/>
</dbReference>
<dbReference type="InterPro" id="IPR015414">
    <property type="entry name" value="TMEM64"/>
</dbReference>
<dbReference type="Pfam" id="PF09335">
    <property type="entry name" value="VTT_dom"/>
    <property type="match status" value="1"/>
</dbReference>
<comment type="similarity">
    <text evidence="6">Belongs to the TVP38/TMEM64 family.</text>
</comment>
<evidence type="ECO:0000256" key="6">
    <source>
        <dbReference type="RuleBase" id="RU366058"/>
    </source>
</evidence>
<feature type="transmembrane region" description="Helical" evidence="6">
    <location>
        <begin position="167"/>
        <end position="185"/>
    </location>
</feature>
<keyword evidence="2 6" id="KW-1003">Cell membrane</keyword>
<name>A0ABS8HPG8_9FIRM</name>
<gene>
    <name evidence="8" type="ORF">LMF89_04025</name>
</gene>
<comment type="caution">
    <text evidence="8">The sequence shown here is derived from an EMBL/GenBank/DDBJ whole genome shotgun (WGS) entry which is preliminary data.</text>
</comment>
<dbReference type="PANTHER" id="PTHR12677:SF59">
    <property type="entry name" value="GOLGI APPARATUS MEMBRANE PROTEIN TVP38-RELATED"/>
    <property type="match status" value="1"/>
</dbReference>
<dbReference type="EMBL" id="JAJHJB010000003">
    <property type="protein sequence ID" value="MCC5464531.1"/>
    <property type="molecule type" value="Genomic_DNA"/>
</dbReference>
<keyword evidence="3 6" id="KW-0812">Transmembrane</keyword>
<reference evidence="8" key="1">
    <citation type="submission" date="2021-11" db="EMBL/GenBank/DDBJ databases">
        <title>Description of a new species Pelosinus isolated from the bottom sediments of Lake Baikal.</title>
        <authorList>
            <person name="Zakharyuk A."/>
        </authorList>
    </citation>
    <scope>NUCLEOTIDE SEQUENCE</scope>
    <source>
        <strain evidence="8">Bkl1</strain>
    </source>
</reference>
<dbReference type="InterPro" id="IPR032816">
    <property type="entry name" value="VTT_dom"/>
</dbReference>
<keyword evidence="4 6" id="KW-1133">Transmembrane helix</keyword>
<organism evidence="8 9">
    <name type="scientific">Pelosinus baikalensis</name>
    <dbReference type="NCBI Taxonomy" id="2892015"/>
    <lineage>
        <taxon>Bacteria</taxon>
        <taxon>Bacillati</taxon>
        <taxon>Bacillota</taxon>
        <taxon>Negativicutes</taxon>
        <taxon>Selenomonadales</taxon>
        <taxon>Sporomusaceae</taxon>
        <taxon>Pelosinus</taxon>
    </lineage>
</organism>
<protein>
    <recommendedName>
        <fullName evidence="6">TVP38/TMEM64 family membrane protein</fullName>
    </recommendedName>
</protein>
<evidence type="ECO:0000259" key="7">
    <source>
        <dbReference type="Pfam" id="PF09335"/>
    </source>
</evidence>
<evidence type="ECO:0000313" key="9">
    <source>
        <dbReference type="Proteomes" id="UP001165492"/>
    </source>
</evidence>
<feature type="transmembrane region" description="Helical" evidence="6">
    <location>
        <begin position="51"/>
        <end position="72"/>
    </location>
</feature>
<keyword evidence="9" id="KW-1185">Reference proteome</keyword>
<keyword evidence="5 6" id="KW-0472">Membrane</keyword>
<dbReference type="PANTHER" id="PTHR12677">
    <property type="entry name" value="GOLGI APPARATUS MEMBRANE PROTEIN TVP38-RELATED"/>
    <property type="match status" value="1"/>
</dbReference>
<evidence type="ECO:0000256" key="1">
    <source>
        <dbReference type="ARBA" id="ARBA00004651"/>
    </source>
</evidence>
<proteinExistence type="inferred from homology"/>
<accession>A0ABS8HPG8</accession>
<evidence type="ECO:0000256" key="4">
    <source>
        <dbReference type="ARBA" id="ARBA00022989"/>
    </source>
</evidence>
<evidence type="ECO:0000256" key="5">
    <source>
        <dbReference type="ARBA" id="ARBA00023136"/>
    </source>
</evidence>
<feature type="transmembrane region" description="Helical" evidence="6">
    <location>
        <begin position="140"/>
        <end position="160"/>
    </location>
</feature>